<dbReference type="RefSeq" id="WP_394850001.1">
    <property type="nucleotide sequence ID" value="NZ_CP089982.1"/>
</dbReference>
<dbReference type="Gene3D" id="1.20.1600.10">
    <property type="entry name" value="Outer membrane efflux proteins (OEP)"/>
    <property type="match status" value="1"/>
</dbReference>
<evidence type="ECO:0000256" key="3">
    <source>
        <dbReference type="ARBA" id="ARBA00022448"/>
    </source>
</evidence>
<dbReference type="Proteomes" id="UP001379533">
    <property type="component" value="Chromosome"/>
</dbReference>
<gene>
    <name evidence="9" type="ORF">LZC95_21400</name>
</gene>
<evidence type="ECO:0000256" key="6">
    <source>
        <dbReference type="ARBA" id="ARBA00023136"/>
    </source>
</evidence>
<dbReference type="SUPFAM" id="SSF56954">
    <property type="entry name" value="Outer membrane efflux proteins (OEP)"/>
    <property type="match status" value="1"/>
</dbReference>
<evidence type="ECO:0000256" key="1">
    <source>
        <dbReference type="ARBA" id="ARBA00004442"/>
    </source>
</evidence>
<protein>
    <submittedName>
        <fullName evidence="9">TolC family protein</fullName>
    </submittedName>
</protein>
<comment type="subcellular location">
    <subcellularLocation>
        <location evidence="1">Cell outer membrane</location>
    </subcellularLocation>
</comment>
<dbReference type="Pfam" id="PF02321">
    <property type="entry name" value="OEP"/>
    <property type="match status" value="2"/>
</dbReference>
<keyword evidence="10" id="KW-1185">Reference proteome</keyword>
<reference evidence="9 10" key="1">
    <citation type="submission" date="2021-12" db="EMBL/GenBank/DDBJ databases">
        <title>Discovery of the Pendulisporaceae a myxobacterial family with distinct sporulation behavior and unique specialized metabolism.</title>
        <authorList>
            <person name="Garcia R."/>
            <person name="Popoff A."/>
            <person name="Bader C.D."/>
            <person name="Loehr J."/>
            <person name="Walesch S."/>
            <person name="Walt C."/>
            <person name="Boldt J."/>
            <person name="Bunk B."/>
            <person name="Haeckl F.J.F.P.J."/>
            <person name="Gunesch A.P."/>
            <person name="Birkelbach J."/>
            <person name="Nuebel U."/>
            <person name="Pietschmann T."/>
            <person name="Bach T."/>
            <person name="Mueller R."/>
        </authorList>
    </citation>
    <scope>NUCLEOTIDE SEQUENCE [LARGE SCALE GENOMIC DNA]</scope>
    <source>
        <strain evidence="9 10">MSr12523</strain>
    </source>
</reference>
<evidence type="ECO:0000256" key="2">
    <source>
        <dbReference type="ARBA" id="ARBA00007613"/>
    </source>
</evidence>
<keyword evidence="7" id="KW-0998">Cell outer membrane</keyword>
<dbReference type="InterPro" id="IPR051906">
    <property type="entry name" value="TolC-like"/>
</dbReference>
<accession>A0ABZ2KMV8</accession>
<evidence type="ECO:0000256" key="8">
    <source>
        <dbReference type="SAM" id="SignalP"/>
    </source>
</evidence>
<sequence>MIWQRSLLTFLLLLWSSAAAAEGPLRLEDAVRLALQNNERAQKAPLRVEVAEGQLDRARDAFFPTLAAQGSSVYRPDAAGRSNPTNSGTLTLTQPLLNPSAFPQYSQQKHNREAEKWGAAQDKRQLAFETAKAFIQALTTENVLTSARRKLDSARINLETSQARADAGLASTNDVTKAQLQVSTSEGQVANAQGNVRRAYIQLSFLVGQTVAGPLVPPDNTTKAAERFEQSRANQVKTALNRREQGLAAAQDRRPDVQSLHERNEALQASAKEPLYRLIPTLNASGQLRFVPDPLPGEKGVDEQVALNLSWQIFDAGFRYADRKQRLAQLESSRLDEKLLRRSVQNDIALALAALHAARENFNAALAAATAAQKNSEETAILYKQGLARAIEVNDANDKQFEADVTRESAKLSMEQAYLDLRNALGFGPLDTDRGTEP</sequence>
<keyword evidence="4" id="KW-1134">Transmembrane beta strand</keyword>
<name>A0ABZ2KMV8_9BACT</name>
<dbReference type="EMBL" id="CP089982">
    <property type="protein sequence ID" value="WXA99364.1"/>
    <property type="molecule type" value="Genomic_DNA"/>
</dbReference>
<keyword evidence="6" id="KW-0472">Membrane</keyword>
<proteinExistence type="inferred from homology"/>
<evidence type="ECO:0000313" key="10">
    <source>
        <dbReference type="Proteomes" id="UP001379533"/>
    </source>
</evidence>
<keyword evidence="3" id="KW-0813">Transport</keyword>
<feature type="chain" id="PRO_5047000019" evidence="8">
    <location>
        <begin position="21"/>
        <end position="438"/>
    </location>
</feature>
<feature type="signal peptide" evidence="8">
    <location>
        <begin position="1"/>
        <end position="20"/>
    </location>
</feature>
<dbReference type="PANTHER" id="PTHR30026">
    <property type="entry name" value="OUTER MEMBRANE PROTEIN TOLC"/>
    <property type="match status" value="1"/>
</dbReference>
<organism evidence="9 10">
    <name type="scientific">Pendulispora brunnea</name>
    <dbReference type="NCBI Taxonomy" id="2905690"/>
    <lineage>
        <taxon>Bacteria</taxon>
        <taxon>Pseudomonadati</taxon>
        <taxon>Myxococcota</taxon>
        <taxon>Myxococcia</taxon>
        <taxon>Myxococcales</taxon>
        <taxon>Sorangiineae</taxon>
        <taxon>Pendulisporaceae</taxon>
        <taxon>Pendulispora</taxon>
    </lineage>
</organism>
<dbReference type="PANTHER" id="PTHR30026:SF20">
    <property type="entry name" value="OUTER MEMBRANE PROTEIN TOLC"/>
    <property type="match status" value="1"/>
</dbReference>
<comment type="similarity">
    <text evidence="2">Belongs to the outer membrane factor (OMF) (TC 1.B.17) family.</text>
</comment>
<keyword evidence="8" id="KW-0732">Signal</keyword>
<dbReference type="InterPro" id="IPR003423">
    <property type="entry name" value="OMP_efflux"/>
</dbReference>
<evidence type="ECO:0000313" key="9">
    <source>
        <dbReference type="EMBL" id="WXA99364.1"/>
    </source>
</evidence>
<evidence type="ECO:0000256" key="4">
    <source>
        <dbReference type="ARBA" id="ARBA00022452"/>
    </source>
</evidence>
<keyword evidence="5" id="KW-0812">Transmembrane</keyword>
<evidence type="ECO:0000256" key="5">
    <source>
        <dbReference type="ARBA" id="ARBA00022692"/>
    </source>
</evidence>
<evidence type="ECO:0000256" key="7">
    <source>
        <dbReference type="ARBA" id="ARBA00023237"/>
    </source>
</evidence>